<keyword evidence="4" id="KW-0067">ATP-binding</keyword>
<dbReference type="EMBL" id="WBKB01000001">
    <property type="protein sequence ID" value="KAB1645177.1"/>
    <property type="molecule type" value="Genomic_DNA"/>
</dbReference>
<keyword evidence="3" id="KW-0418">Kinase</keyword>
<evidence type="ECO:0000313" key="7">
    <source>
        <dbReference type="Proteomes" id="UP000433493"/>
    </source>
</evidence>
<dbReference type="Proteomes" id="UP000433493">
    <property type="component" value="Unassembled WGS sequence"/>
</dbReference>
<reference evidence="6 7" key="1">
    <citation type="submission" date="2019-09" db="EMBL/GenBank/DDBJ databases">
        <title>Phylogeny of genus Pseudoclavibacter and closely related genus.</title>
        <authorList>
            <person name="Li Y."/>
        </authorList>
    </citation>
    <scope>NUCLEOTIDE SEQUENCE [LARGE SCALE GENOMIC DNA]</scope>
    <source>
        <strain evidence="6 7">KCTC 13959</strain>
    </source>
</reference>
<dbReference type="OrthoDB" id="3787729at2"/>
<evidence type="ECO:0000256" key="3">
    <source>
        <dbReference type="ARBA" id="ARBA00022777"/>
    </source>
</evidence>
<evidence type="ECO:0000259" key="5">
    <source>
        <dbReference type="Pfam" id="PF18085"/>
    </source>
</evidence>
<name>A0A7J5BFY8_9MICO</name>
<dbReference type="GO" id="GO:0016301">
    <property type="term" value="F:kinase activity"/>
    <property type="evidence" value="ECO:0007669"/>
    <property type="project" value="UniProtKB-KW"/>
</dbReference>
<dbReference type="Pfam" id="PF18085">
    <property type="entry name" value="Mak_N_cap"/>
    <property type="match status" value="1"/>
</dbReference>
<keyword evidence="7" id="KW-1185">Reference proteome</keyword>
<dbReference type="NCBIfam" id="NF047744">
    <property type="entry name" value="CG0192_rel"/>
    <property type="match status" value="1"/>
</dbReference>
<dbReference type="RefSeq" id="WP_158051185.1">
    <property type="nucleotide sequence ID" value="NZ_WBKB01000001.1"/>
</dbReference>
<comment type="caution">
    <text evidence="6">The sequence shown here is derived from an EMBL/GenBank/DDBJ whole genome shotgun (WGS) entry which is preliminary data.</text>
</comment>
<dbReference type="AlphaFoldDB" id="A0A7J5BFY8"/>
<dbReference type="GO" id="GO:0005524">
    <property type="term" value="F:ATP binding"/>
    <property type="evidence" value="ECO:0007669"/>
    <property type="project" value="UniProtKB-KW"/>
</dbReference>
<evidence type="ECO:0000256" key="2">
    <source>
        <dbReference type="ARBA" id="ARBA00022741"/>
    </source>
</evidence>
<keyword evidence="2" id="KW-0547">Nucleotide-binding</keyword>
<evidence type="ECO:0000313" key="6">
    <source>
        <dbReference type="EMBL" id="KAB1645177.1"/>
    </source>
</evidence>
<evidence type="ECO:0000256" key="1">
    <source>
        <dbReference type="ARBA" id="ARBA00022679"/>
    </source>
</evidence>
<evidence type="ECO:0000256" key="4">
    <source>
        <dbReference type="ARBA" id="ARBA00022840"/>
    </source>
</evidence>
<proteinExistence type="predicted"/>
<gene>
    <name evidence="6" type="ORF">F8O05_02675</name>
</gene>
<keyword evidence="1" id="KW-0808">Transferase</keyword>
<protein>
    <recommendedName>
        <fullName evidence="5">Maltokinase N-terminal cap domain-containing protein</fullName>
    </recommendedName>
</protein>
<accession>A0A7J5BFY8</accession>
<feature type="domain" description="Maltokinase N-terminal cap" evidence="5">
    <location>
        <begin position="20"/>
        <end position="102"/>
    </location>
</feature>
<dbReference type="InterPro" id="IPR040999">
    <property type="entry name" value="Mak_N_cap"/>
</dbReference>
<sequence length="205" mass="21716">MAIVFDAKLVPSKPDLIAAWLPTQSWFQESNPAIEVLGAFRFDDPNGEVGIETHIVRGASGTVYQVPLSYRGAAMADAGRFLVTELEHSVLGHRWVYDAAADPVAVAALVTAITTGQHQAEVFLAESETPLPVSVAVQGTGTSERAPQATLIGLETKDAVTRVQTDSLALDIFRVVSGLQEGSFRLDAQSGFDGVPATLARVVSV</sequence>
<organism evidence="6 7">
    <name type="scientific">Gulosibacter chungangensis</name>
    <dbReference type="NCBI Taxonomy" id="979746"/>
    <lineage>
        <taxon>Bacteria</taxon>
        <taxon>Bacillati</taxon>
        <taxon>Actinomycetota</taxon>
        <taxon>Actinomycetes</taxon>
        <taxon>Micrococcales</taxon>
        <taxon>Microbacteriaceae</taxon>
        <taxon>Gulosibacter</taxon>
    </lineage>
</organism>